<accession>A0A172ZML2</accession>
<dbReference type="KEGG" id="pbv:AR543_05235"/>
<protein>
    <submittedName>
        <fullName evidence="2">Metalloendopeptidase</fullName>
    </submittedName>
</protein>
<evidence type="ECO:0000259" key="1">
    <source>
        <dbReference type="Pfam" id="PF01551"/>
    </source>
</evidence>
<dbReference type="SUPFAM" id="SSF51261">
    <property type="entry name" value="Duplicated hybrid motif"/>
    <property type="match status" value="1"/>
</dbReference>
<organism evidence="2 3">
    <name type="scientific">Paenibacillus bovis</name>
    <dbReference type="NCBI Taxonomy" id="1616788"/>
    <lineage>
        <taxon>Bacteria</taxon>
        <taxon>Bacillati</taxon>
        <taxon>Bacillota</taxon>
        <taxon>Bacilli</taxon>
        <taxon>Bacillales</taxon>
        <taxon>Paenibacillaceae</taxon>
        <taxon>Paenibacillus</taxon>
    </lineage>
</organism>
<dbReference type="InterPro" id="IPR050570">
    <property type="entry name" value="Cell_wall_metabolism_enzyme"/>
</dbReference>
<keyword evidence="3" id="KW-1185">Reference proteome</keyword>
<dbReference type="GO" id="GO:0004222">
    <property type="term" value="F:metalloendopeptidase activity"/>
    <property type="evidence" value="ECO:0007669"/>
    <property type="project" value="TreeGrafter"/>
</dbReference>
<dbReference type="OrthoDB" id="9809488at2"/>
<dbReference type="Proteomes" id="UP000078148">
    <property type="component" value="Chromosome"/>
</dbReference>
<dbReference type="AlphaFoldDB" id="A0A172ZML2"/>
<proteinExistence type="predicted"/>
<dbReference type="PANTHER" id="PTHR21666">
    <property type="entry name" value="PEPTIDASE-RELATED"/>
    <property type="match status" value="1"/>
</dbReference>
<dbReference type="CDD" id="cd12797">
    <property type="entry name" value="M23_peptidase"/>
    <property type="match status" value="1"/>
</dbReference>
<dbReference type="STRING" id="1616788.AR543_05235"/>
<dbReference type="Gene3D" id="2.70.70.10">
    <property type="entry name" value="Glucose Permease (Domain IIA)"/>
    <property type="match status" value="1"/>
</dbReference>
<evidence type="ECO:0000313" key="3">
    <source>
        <dbReference type="Proteomes" id="UP000078148"/>
    </source>
</evidence>
<name>A0A172ZML2_9BACL</name>
<sequence length="308" mass="33655">MKNNNDTGENSTAGKLQAKDIPAALLAGNTSRIHAQMTDDFKQMVSEEDLQSTARSMLQGVQSFQSVGGSSELNGYRQDSWLSDNGKLGLTTMLDKQDRIAAMQLQPVESFPATDKSLSKTTYRMPFDGEWYVFWGGTNVMQNYHYAVESQRYAYDLVQSKKRMSYSGDPKKNESYYAFGQPVLAPADGKVVSVVNTIADNEPVGVMNPKQPGGNMVVIDHGGEYSMLAHLQKGSVTVKPGDSVQAGDPIGKVGNSGNSSEAHMHFQVSDGPDLMTNKSIRIRWKNDIQPVKGQIVDASSSQIIQDSE</sequence>
<dbReference type="PANTHER" id="PTHR21666:SF270">
    <property type="entry name" value="MUREIN HYDROLASE ACTIVATOR ENVC"/>
    <property type="match status" value="1"/>
</dbReference>
<dbReference type="Pfam" id="PF01551">
    <property type="entry name" value="Peptidase_M23"/>
    <property type="match status" value="1"/>
</dbReference>
<evidence type="ECO:0000313" key="2">
    <source>
        <dbReference type="EMBL" id="ANF98642.1"/>
    </source>
</evidence>
<reference evidence="2 3" key="2">
    <citation type="journal article" date="2016" name="Int. J. Syst. Evol. Microbiol.">
        <title>Paenibacillus bovis sp. nov., isolated from raw yak (Bos grunniens) milk.</title>
        <authorList>
            <person name="Gao C."/>
            <person name="Han J."/>
            <person name="Liu Z."/>
            <person name="Xu X."/>
            <person name="Hang F."/>
            <person name="Wu Z."/>
        </authorList>
    </citation>
    <scope>NUCLEOTIDE SEQUENCE [LARGE SCALE GENOMIC DNA]</scope>
    <source>
        <strain evidence="2 3">BD3526</strain>
    </source>
</reference>
<reference evidence="3" key="1">
    <citation type="submission" date="2015-10" db="EMBL/GenBank/DDBJ databases">
        <title>Genome of Paenibacillus bovis sp. nov.</title>
        <authorList>
            <person name="Wu Z."/>
            <person name="Gao C."/>
            <person name="Liu Z."/>
            <person name="Zheng H."/>
        </authorList>
    </citation>
    <scope>NUCLEOTIDE SEQUENCE [LARGE SCALE GENOMIC DNA]</scope>
    <source>
        <strain evidence="3">BD3526</strain>
    </source>
</reference>
<dbReference type="InterPro" id="IPR011055">
    <property type="entry name" value="Dup_hybrid_motif"/>
</dbReference>
<gene>
    <name evidence="2" type="ORF">AR543_05235</name>
</gene>
<feature type="domain" description="M23ase beta-sheet core" evidence="1">
    <location>
        <begin position="179"/>
        <end position="269"/>
    </location>
</feature>
<dbReference type="InterPro" id="IPR016047">
    <property type="entry name" value="M23ase_b-sheet_dom"/>
</dbReference>
<dbReference type="EMBL" id="CP013023">
    <property type="protein sequence ID" value="ANF98642.1"/>
    <property type="molecule type" value="Genomic_DNA"/>
</dbReference>